<dbReference type="PRINTS" id="PR00038">
    <property type="entry name" value="HTHLUXR"/>
</dbReference>
<dbReference type="AlphaFoldDB" id="A0A8T6R2G8"/>
<keyword evidence="9" id="KW-1185">Reference proteome</keyword>
<organism evidence="8 9">
    <name type="scientific">Phycicoccus flavus</name>
    <dbReference type="NCBI Taxonomy" id="2502783"/>
    <lineage>
        <taxon>Bacteria</taxon>
        <taxon>Bacillati</taxon>
        <taxon>Actinomycetota</taxon>
        <taxon>Actinomycetes</taxon>
        <taxon>Micrococcales</taxon>
        <taxon>Intrasporangiaceae</taxon>
        <taxon>Phycicoccus</taxon>
    </lineage>
</organism>
<dbReference type="PANTHER" id="PTHR44688">
    <property type="entry name" value="DNA-BINDING TRANSCRIPTIONAL ACTIVATOR DEVR_DOSR"/>
    <property type="match status" value="1"/>
</dbReference>
<evidence type="ECO:0000256" key="4">
    <source>
        <dbReference type="ARBA" id="ARBA00023163"/>
    </source>
</evidence>
<feature type="domain" description="Response regulatory" evidence="7">
    <location>
        <begin position="17"/>
        <end position="133"/>
    </location>
</feature>
<dbReference type="Pfam" id="PF00196">
    <property type="entry name" value="GerE"/>
    <property type="match status" value="1"/>
</dbReference>
<dbReference type="CDD" id="cd06170">
    <property type="entry name" value="LuxR_C_like"/>
    <property type="match status" value="1"/>
</dbReference>
<dbReference type="Gene3D" id="3.40.50.2300">
    <property type="match status" value="1"/>
</dbReference>
<dbReference type="InterPro" id="IPR001789">
    <property type="entry name" value="Sig_transdc_resp-reg_receiver"/>
</dbReference>
<evidence type="ECO:0000256" key="1">
    <source>
        <dbReference type="ARBA" id="ARBA00022553"/>
    </source>
</evidence>
<dbReference type="Proteomes" id="UP000287866">
    <property type="component" value="Unassembled WGS sequence"/>
</dbReference>
<keyword evidence="4" id="KW-0804">Transcription</keyword>
<evidence type="ECO:0000256" key="5">
    <source>
        <dbReference type="PROSITE-ProRule" id="PRU00169"/>
    </source>
</evidence>
<dbReference type="SMART" id="SM00448">
    <property type="entry name" value="REC"/>
    <property type="match status" value="1"/>
</dbReference>
<feature type="domain" description="HTH luxR-type" evidence="6">
    <location>
        <begin position="155"/>
        <end position="220"/>
    </location>
</feature>
<sequence>MTTATEETTRSATDIVSVVIVDDHLLVADSLASALAASDRIDVVAVAATCAEGAAAVGRLNPTVCLLDQRLPDGTGTDLIPRLRAASPDTKVVLVTGDDSVDVLRLALEAGATGVVNKGRRARALLDAVLHAAEGTLVLAPEDVLRLLPTPGGGLPALGHDLTPREREVLRLLVRARSTREIAAELVISHATARNHIQAVITKLGAHTKLEAVTIAVRENIVSGP</sequence>
<keyword evidence="1 5" id="KW-0597">Phosphoprotein</keyword>
<dbReference type="EMBL" id="SAYU02000014">
    <property type="protein sequence ID" value="NHA67680.1"/>
    <property type="molecule type" value="Genomic_DNA"/>
</dbReference>
<dbReference type="InterPro" id="IPR000792">
    <property type="entry name" value="Tscrpt_reg_LuxR_C"/>
</dbReference>
<dbReference type="SUPFAM" id="SSF46894">
    <property type="entry name" value="C-terminal effector domain of the bipartite response regulators"/>
    <property type="match status" value="1"/>
</dbReference>
<dbReference type="InterPro" id="IPR011006">
    <property type="entry name" value="CheY-like_superfamily"/>
</dbReference>
<evidence type="ECO:0000259" key="7">
    <source>
        <dbReference type="PROSITE" id="PS50110"/>
    </source>
</evidence>
<dbReference type="Pfam" id="PF00072">
    <property type="entry name" value="Response_reg"/>
    <property type="match status" value="1"/>
</dbReference>
<dbReference type="GO" id="GO:0000160">
    <property type="term" value="P:phosphorelay signal transduction system"/>
    <property type="evidence" value="ECO:0007669"/>
    <property type="project" value="InterPro"/>
</dbReference>
<name>A0A8T6R2G8_9MICO</name>
<keyword evidence="3" id="KW-0238">DNA-binding</keyword>
<dbReference type="GO" id="GO:0003677">
    <property type="term" value="F:DNA binding"/>
    <property type="evidence" value="ECO:0007669"/>
    <property type="project" value="UniProtKB-KW"/>
</dbReference>
<dbReference type="SUPFAM" id="SSF52172">
    <property type="entry name" value="CheY-like"/>
    <property type="match status" value="1"/>
</dbReference>
<dbReference type="InterPro" id="IPR058245">
    <property type="entry name" value="NreC/VraR/RcsB-like_REC"/>
</dbReference>
<dbReference type="PANTHER" id="PTHR44688:SF16">
    <property type="entry name" value="DNA-BINDING TRANSCRIPTIONAL ACTIVATOR DEVR_DOSR"/>
    <property type="match status" value="1"/>
</dbReference>
<evidence type="ECO:0000313" key="8">
    <source>
        <dbReference type="EMBL" id="NHA67680.1"/>
    </source>
</evidence>
<proteinExistence type="predicted"/>
<accession>A0A8T6R2G8</accession>
<comment type="caution">
    <text evidence="8">The sequence shown here is derived from an EMBL/GenBank/DDBJ whole genome shotgun (WGS) entry which is preliminary data.</text>
</comment>
<evidence type="ECO:0000256" key="3">
    <source>
        <dbReference type="ARBA" id="ARBA00023125"/>
    </source>
</evidence>
<dbReference type="PROSITE" id="PS50110">
    <property type="entry name" value="RESPONSE_REGULATORY"/>
    <property type="match status" value="1"/>
</dbReference>
<dbReference type="SMART" id="SM00421">
    <property type="entry name" value="HTH_LUXR"/>
    <property type="match status" value="1"/>
</dbReference>
<evidence type="ECO:0000313" key="9">
    <source>
        <dbReference type="Proteomes" id="UP000287866"/>
    </source>
</evidence>
<gene>
    <name evidence="8" type="ORF">EPD83_006375</name>
</gene>
<dbReference type="InterPro" id="IPR016032">
    <property type="entry name" value="Sig_transdc_resp-reg_C-effctor"/>
</dbReference>
<feature type="modified residue" description="4-aspartylphosphate" evidence="5">
    <location>
        <position position="68"/>
    </location>
</feature>
<dbReference type="PROSITE" id="PS50043">
    <property type="entry name" value="HTH_LUXR_2"/>
    <property type="match status" value="1"/>
</dbReference>
<evidence type="ECO:0000256" key="2">
    <source>
        <dbReference type="ARBA" id="ARBA00023015"/>
    </source>
</evidence>
<dbReference type="GO" id="GO:0006355">
    <property type="term" value="P:regulation of DNA-templated transcription"/>
    <property type="evidence" value="ECO:0007669"/>
    <property type="project" value="InterPro"/>
</dbReference>
<keyword evidence="2" id="KW-0805">Transcription regulation</keyword>
<evidence type="ECO:0000259" key="6">
    <source>
        <dbReference type="PROSITE" id="PS50043"/>
    </source>
</evidence>
<dbReference type="CDD" id="cd17535">
    <property type="entry name" value="REC_NarL-like"/>
    <property type="match status" value="1"/>
</dbReference>
<reference evidence="8" key="1">
    <citation type="submission" date="2020-03" db="EMBL/GenBank/DDBJ databases">
        <title>Phycicoccus flavus sp. nov., a novel endophytic actinobacterium isolated from branch of Kandelia candel.</title>
        <authorList>
            <person name="Tuo L."/>
        </authorList>
    </citation>
    <scope>NUCLEOTIDE SEQUENCE</scope>
    <source>
        <strain evidence="8">CMS6Z-2</strain>
    </source>
</reference>
<protein>
    <submittedName>
        <fullName evidence="8">Response regulator transcription factor</fullName>
    </submittedName>
</protein>